<keyword evidence="2" id="KW-1185">Reference proteome</keyword>
<evidence type="ECO:0000313" key="1">
    <source>
        <dbReference type="EMBL" id="EEF45579.1"/>
    </source>
</evidence>
<evidence type="ECO:0000313" key="2">
    <source>
        <dbReference type="Proteomes" id="UP000008311"/>
    </source>
</evidence>
<name>B9RT96_RICCO</name>
<reference evidence="2" key="1">
    <citation type="journal article" date="2010" name="Nat. Biotechnol.">
        <title>Draft genome sequence of the oilseed species Ricinus communis.</title>
        <authorList>
            <person name="Chan A.P."/>
            <person name="Crabtree J."/>
            <person name="Zhao Q."/>
            <person name="Lorenzi H."/>
            <person name="Orvis J."/>
            <person name="Puiu D."/>
            <person name="Melake-Berhan A."/>
            <person name="Jones K.M."/>
            <person name="Redman J."/>
            <person name="Chen G."/>
            <person name="Cahoon E.B."/>
            <person name="Gedil M."/>
            <person name="Stanke M."/>
            <person name="Haas B.J."/>
            <person name="Wortman J.R."/>
            <person name="Fraser-Liggett C.M."/>
            <person name="Ravel J."/>
            <person name="Rabinowicz P.D."/>
        </authorList>
    </citation>
    <scope>NUCLEOTIDE SEQUENCE [LARGE SCALE GENOMIC DNA]</scope>
    <source>
        <strain evidence="2">cv. Hale</strain>
    </source>
</reference>
<dbReference type="AlphaFoldDB" id="B9RT96"/>
<accession>B9RT96</accession>
<dbReference type="PANTHER" id="PTHR33484:SF3">
    <property type="entry name" value="HYDROXYPROLINE-RICH GLYCOPROTEIN FAMILY PROTEIN"/>
    <property type="match status" value="1"/>
</dbReference>
<dbReference type="Proteomes" id="UP000008311">
    <property type="component" value="Unassembled WGS sequence"/>
</dbReference>
<sequence length="83" mass="9222">MASQVDHSNLAKIGSEAFSALDKYLGRPNKRLGRPSPHHQAGYLVNQPFPSTPVIIDSNEAAQRYGGKVYTDYPKGKTIRRPR</sequence>
<dbReference type="PANTHER" id="PTHR33484">
    <property type="entry name" value="BNAC07G33360D PROTEIN"/>
    <property type="match status" value="1"/>
</dbReference>
<organism evidence="1 2">
    <name type="scientific">Ricinus communis</name>
    <name type="common">Castor bean</name>
    <dbReference type="NCBI Taxonomy" id="3988"/>
    <lineage>
        <taxon>Eukaryota</taxon>
        <taxon>Viridiplantae</taxon>
        <taxon>Streptophyta</taxon>
        <taxon>Embryophyta</taxon>
        <taxon>Tracheophyta</taxon>
        <taxon>Spermatophyta</taxon>
        <taxon>Magnoliopsida</taxon>
        <taxon>eudicotyledons</taxon>
        <taxon>Gunneridae</taxon>
        <taxon>Pentapetalae</taxon>
        <taxon>rosids</taxon>
        <taxon>fabids</taxon>
        <taxon>Malpighiales</taxon>
        <taxon>Euphorbiaceae</taxon>
        <taxon>Acalyphoideae</taxon>
        <taxon>Acalypheae</taxon>
        <taxon>Ricinus</taxon>
    </lineage>
</organism>
<proteinExistence type="predicted"/>
<dbReference type="InParanoid" id="B9RT96"/>
<protein>
    <submittedName>
        <fullName evidence="1">Uncharacterized protein</fullName>
    </submittedName>
</protein>
<dbReference type="EMBL" id="EQ973812">
    <property type="protein sequence ID" value="EEF45579.1"/>
    <property type="molecule type" value="Genomic_DNA"/>
</dbReference>
<gene>
    <name evidence="1" type="ORF">RCOM_0682110</name>
</gene>